<sequence length="736" mass="83064">MQFPRSKRFVAPTNTDIPPVGAYDVPLGLPDPTYKRGAMLEKAGRFIEKEGGPDTFGLYDPESKENKRPRASSGLASIGAAERARQQMDDLKHRLQIQHEKETAKLVVKITRLEAARDESVREKGETAKELLSLKAEVRTLTSRETSLTSKLTKTEASLSKHVATVPLLQSKLEELTKSHDSSRKRRDLEIAELKSTLERREESIAELEGEVRRWKREAREEGRARKDVTEATERVVKDLRTQVASVRVVDLTAASLRIARLERQLEDRTAQVQALGEYSAQVGEEADALKEELVQAEEERDWALGEWRKEREDRRSEKEWRQRARSDQREMVGLREEVAFLEGWVRFGREVERDSKWVEEERREEMSRTLGRLEKELEVAEGELDLAVNEEIPVLEEQVDALTEERDEVRERASELHEALAVAEGDVQELQERAVIELERFEGEMEEQKRKVVDKEKEVEKERSEKKRVAGLLGQSRAAQDGLREELDLALARIADLEQVGSQHKDLCRTLDQLARQNAATELDNRQLAEQNTELISHGNPHQKIRHVAQIREELAESRRRHLSTTSTLASAESEVAALRAELEAYRSISPLPTTTLMGPPSTIPARSRVSRPILDDVFTPSVSARPAPPATVAAPGRSVSSSQVPRFVIHEQAEEEEEEDPDRIFAPSDHPSALQSSAAPAFGRSVASSIGIGSRKAGRASQVHQPMMGREKERSVSSPAVRMSGRMTVDELFE</sequence>
<feature type="coiled-coil region" evidence="1">
    <location>
        <begin position="252"/>
        <end position="307"/>
    </location>
</feature>
<organism evidence="3 4">
    <name type="scientific">Leucosporidium creatinivorum</name>
    <dbReference type="NCBI Taxonomy" id="106004"/>
    <lineage>
        <taxon>Eukaryota</taxon>
        <taxon>Fungi</taxon>
        <taxon>Dikarya</taxon>
        <taxon>Basidiomycota</taxon>
        <taxon>Pucciniomycotina</taxon>
        <taxon>Microbotryomycetes</taxon>
        <taxon>Leucosporidiales</taxon>
        <taxon>Leucosporidium</taxon>
    </lineage>
</organism>
<feature type="coiled-coil region" evidence="1">
    <location>
        <begin position="191"/>
        <end position="225"/>
    </location>
</feature>
<protein>
    <submittedName>
        <fullName evidence="3">Uncharacterized protein</fullName>
    </submittedName>
</protein>
<gene>
    <name evidence="3" type="ORF">BCR35DRAFT_303248</name>
</gene>
<dbReference type="InParanoid" id="A0A1Y2FJM3"/>
<dbReference type="Proteomes" id="UP000193467">
    <property type="component" value="Unassembled WGS sequence"/>
</dbReference>
<evidence type="ECO:0000313" key="4">
    <source>
        <dbReference type="Proteomes" id="UP000193467"/>
    </source>
</evidence>
<proteinExistence type="predicted"/>
<dbReference type="AlphaFoldDB" id="A0A1Y2FJM3"/>
<name>A0A1Y2FJM3_9BASI</name>
<accession>A0A1Y2FJM3</accession>
<feature type="coiled-coil region" evidence="1">
    <location>
        <begin position="364"/>
        <end position="532"/>
    </location>
</feature>
<dbReference type="OrthoDB" id="2537247at2759"/>
<feature type="compositionally biased region" description="Low complexity" evidence="2">
    <location>
        <begin position="622"/>
        <end position="637"/>
    </location>
</feature>
<dbReference type="EMBL" id="MCGR01000018">
    <property type="protein sequence ID" value="ORY84163.1"/>
    <property type="molecule type" value="Genomic_DNA"/>
</dbReference>
<reference evidence="3 4" key="1">
    <citation type="submission" date="2016-07" db="EMBL/GenBank/DDBJ databases">
        <title>Pervasive Adenine N6-methylation of Active Genes in Fungi.</title>
        <authorList>
            <consortium name="DOE Joint Genome Institute"/>
            <person name="Mondo S.J."/>
            <person name="Dannebaum R.O."/>
            <person name="Kuo R.C."/>
            <person name="Labutti K."/>
            <person name="Haridas S."/>
            <person name="Kuo A."/>
            <person name="Salamov A."/>
            <person name="Ahrendt S.R."/>
            <person name="Lipzen A."/>
            <person name="Sullivan W."/>
            <person name="Andreopoulos W.B."/>
            <person name="Clum A."/>
            <person name="Lindquist E."/>
            <person name="Daum C."/>
            <person name="Ramamoorthy G.K."/>
            <person name="Gryganskyi A."/>
            <person name="Culley D."/>
            <person name="Magnuson J.K."/>
            <person name="James T.Y."/>
            <person name="O'Malley M.A."/>
            <person name="Stajich J.E."/>
            <person name="Spatafora J.W."/>
            <person name="Visel A."/>
            <person name="Grigoriev I.V."/>
        </authorList>
    </citation>
    <scope>NUCLEOTIDE SEQUENCE [LARGE SCALE GENOMIC DNA]</scope>
    <source>
        <strain evidence="3 4">62-1032</strain>
    </source>
</reference>
<keyword evidence="4" id="KW-1185">Reference proteome</keyword>
<feature type="region of interest" description="Disordered" evidence="2">
    <location>
        <begin position="50"/>
        <end position="80"/>
    </location>
</feature>
<evidence type="ECO:0000256" key="2">
    <source>
        <dbReference type="SAM" id="MobiDB-lite"/>
    </source>
</evidence>
<evidence type="ECO:0000313" key="3">
    <source>
        <dbReference type="EMBL" id="ORY84163.1"/>
    </source>
</evidence>
<dbReference type="STRING" id="106004.A0A1Y2FJM3"/>
<comment type="caution">
    <text evidence="3">The sequence shown here is derived from an EMBL/GenBank/DDBJ whole genome shotgun (WGS) entry which is preliminary data.</text>
</comment>
<evidence type="ECO:0000256" key="1">
    <source>
        <dbReference type="SAM" id="Coils"/>
    </source>
</evidence>
<keyword evidence="1" id="KW-0175">Coiled coil</keyword>
<feature type="region of interest" description="Disordered" evidence="2">
    <location>
        <begin position="622"/>
        <end position="736"/>
    </location>
</feature>